<dbReference type="CDD" id="cd00402">
    <property type="entry name" value="Riboflavin_synthase_like"/>
    <property type="match status" value="1"/>
</dbReference>
<dbReference type="InterPro" id="IPR026017">
    <property type="entry name" value="Lumazine-bd_dom"/>
</dbReference>
<evidence type="ECO:0000256" key="10">
    <source>
        <dbReference type="NCBIfam" id="TIGR00187"/>
    </source>
</evidence>
<dbReference type="InterPro" id="IPR023366">
    <property type="entry name" value="ATP_synth_asu-like_sf"/>
</dbReference>
<dbReference type="EC" id="2.5.1.9" evidence="5 10"/>
<dbReference type="NCBIfam" id="NF006767">
    <property type="entry name" value="PRK09289.1"/>
    <property type="match status" value="1"/>
</dbReference>
<dbReference type="EMBL" id="LRPN01000039">
    <property type="protein sequence ID" value="KWZ83314.1"/>
    <property type="molecule type" value="Genomic_DNA"/>
</dbReference>
<name>A0A150JWE4_HEYCO</name>
<gene>
    <name evidence="11" type="ORF">HMPREF3213_01302</name>
</gene>
<keyword evidence="8" id="KW-0808">Transferase</keyword>
<dbReference type="PATRIC" id="fig|1398.22.peg.1315"/>
<dbReference type="FunFam" id="2.40.30.20:FF:000003">
    <property type="entry name" value="Riboflavin synthase, alpha subunit"/>
    <property type="match status" value="1"/>
</dbReference>
<dbReference type="AlphaFoldDB" id="A0A150JWE4"/>
<dbReference type="PIRSF" id="PIRSF000498">
    <property type="entry name" value="Riboflavin_syn_A"/>
    <property type="match status" value="1"/>
</dbReference>
<dbReference type="NCBIfam" id="TIGR00187">
    <property type="entry name" value="ribE"/>
    <property type="match status" value="1"/>
</dbReference>
<evidence type="ECO:0000256" key="9">
    <source>
        <dbReference type="ARBA" id="ARBA00022737"/>
    </source>
</evidence>
<organism evidence="11 12">
    <name type="scientific">Heyndrickxia coagulans</name>
    <name type="common">Weizmannia coagulans</name>
    <dbReference type="NCBI Taxonomy" id="1398"/>
    <lineage>
        <taxon>Bacteria</taxon>
        <taxon>Bacillati</taxon>
        <taxon>Bacillota</taxon>
        <taxon>Bacilli</taxon>
        <taxon>Bacillales</taxon>
        <taxon>Bacillaceae</taxon>
        <taxon>Heyndrickxia</taxon>
    </lineage>
</organism>
<dbReference type="GO" id="GO:0004746">
    <property type="term" value="F:riboflavin synthase activity"/>
    <property type="evidence" value="ECO:0007669"/>
    <property type="project" value="UniProtKB-UniRule"/>
</dbReference>
<dbReference type="PROSITE" id="PS51177">
    <property type="entry name" value="LUMAZINE_BIND"/>
    <property type="match status" value="2"/>
</dbReference>
<dbReference type="InterPro" id="IPR001783">
    <property type="entry name" value="Lumazine-bd"/>
</dbReference>
<dbReference type="RefSeq" id="WP_014096618.1">
    <property type="nucleotide sequence ID" value="NZ_CP017888.1"/>
</dbReference>
<evidence type="ECO:0000256" key="3">
    <source>
        <dbReference type="ARBA" id="ARBA00004887"/>
    </source>
</evidence>
<evidence type="ECO:0000256" key="7">
    <source>
        <dbReference type="ARBA" id="ARBA00022619"/>
    </source>
</evidence>
<evidence type="ECO:0000313" key="11">
    <source>
        <dbReference type="EMBL" id="KWZ83314.1"/>
    </source>
</evidence>
<comment type="pathway">
    <text evidence="3">Cofactor biosynthesis; riboflavin biosynthesis; riboflavin from 2-hydroxy-3-oxobutyl phosphate and 5-amino-6-(D-ribitylamino)uracil: step 2/2.</text>
</comment>
<comment type="function">
    <text evidence="2">Catalyzes the dismutation of two molecules of 6,7-dimethyl-8-ribityllumazine, resulting in the formation of riboflavin and 5-amino-6-(D-ribitylamino)uracil.</text>
</comment>
<evidence type="ECO:0000256" key="1">
    <source>
        <dbReference type="ARBA" id="ARBA00000968"/>
    </source>
</evidence>
<evidence type="ECO:0000256" key="2">
    <source>
        <dbReference type="ARBA" id="ARBA00002803"/>
    </source>
</evidence>
<reference evidence="12" key="1">
    <citation type="submission" date="2016-01" db="EMBL/GenBank/DDBJ databases">
        <authorList>
            <person name="Mitreva M."/>
            <person name="Pepin K.H."/>
            <person name="Mihindukulasuriya K.A."/>
            <person name="Fulton R."/>
            <person name="Fronick C."/>
            <person name="O'Laughlin M."/>
            <person name="Miner T."/>
            <person name="Herter B."/>
            <person name="Rosa B.A."/>
            <person name="Cordes M."/>
            <person name="Tomlinson C."/>
            <person name="Wollam A."/>
            <person name="Palsikar V.B."/>
            <person name="Mardis E.R."/>
            <person name="Wilson R.K."/>
        </authorList>
    </citation>
    <scope>NUCLEOTIDE SEQUENCE [LARGE SCALE GENOMIC DNA]</scope>
    <source>
        <strain evidence="12">GED7749B</strain>
    </source>
</reference>
<evidence type="ECO:0000313" key="12">
    <source>
        <dbReference type="Proteomes" id="UP000070376"/>
    </source>
</evidence>
<dbReference type="PANTHER" id="PTHR21098">
    <property type="entry name" value="RIBOFLAVIN SYNTHASE ALPHA CHAIN"/>
    <property type="match status" value="1"/>
</dbReference>
<dbReference type="PANTHER" id="PTHR21098:SF12">
    <property type="entry name" value="RIBOFLAVIN SYNTHASE"/>
    <property type="match status" value="1"/>
</dbReference>
<dbReference type="GO" id="GO:0009231">
    <property type="term" value="P:riboflavin biosynthetic process"/>
    <property type="evidence" value="ECO:0007669"/>
    <property type="project" value="UniProtKB-KW"/>
</dbReference>
<evidence type="ECO:0000256" key="6">
    <source>
        <dbReference type="ARBA" id="ARBA00013950"/>
    </source>
</evidence>
<dbReference type="SUPFAM" id="SSF63380">
    <property type="entry name" value="Riboflavin synthase domain-like"/>
    <property type="match status" value="2"/>
</dbReference>
<sequence length="215" mass="22877">MFTGIIEEIGILKRVERGPRSLKLAVQARTVLQDVRLGDSIAVNGVCLTVTSYTPNAFTADVMPETFFSTALAGLNIGSKVNLERAMAAGGRFGGHFVTGHVDGTGTVCLKQRMENAVYITISVPSSLSAFLIPKGSVALDGTSLTVFGAADGQLTVSLVPHTQQHTILPEKKIGDAVNIECDILAKYMAGLFRNGERAEKESGMMALLKDQGFM</sequence>
<keyword evidence="9" id="KW-0677">Repeat</keyword>
<dbReference type="InterPro" id="IPR017938">
    <property type="entry name" value="Riboflavin_synthase-like_b-brl"/>
</dbReference>
<accession>A0A150JWE4</accession>
<comment type="catalytic activity">
    <reaction evidence="1">
        <text>2 6,7-dimethyl-8-(1-D-ribityl)lumazine + H(+) = 5-amino-6-(D-ribitylamino)uracil + riboflavin</text>
        <dbReference type="Rhea" id="RHEA:20772"/>
        <dbReference type="ChEBI" id="CHEBI:15378"/>
        <dbReference type="ChEBI" id="CHEBI:15934"/>
        <dbReference type="ChEBI" id="CHEBI:57986"/>
        <dbReference type="ChEBI" id="CHEBI:58201"/>
        <dbReference type="EC" id="2.5.1.9"/>
    </reaction>
</comment>
<evidence type="ECO:0000256" key="4">
    <source>
        <dbReference type="ARBA" id="ARBA00011233"/>
    </source>
</evidence>
<keyword evidence="7" id="KW-0686">Riboflavin biosynthesis</keyword>
<dbReference type="Pfam" id="PF00677">
    <property type="entry name" value="Lum_binding"/>
    <property type="match status" value="2"/>
</dbReference>
<evidence type="ECO:0000256" key="8">
    <source>
        <dbReference type="ARBA" id="ARBA00022679"/>
    </source>
</evidence>
<dbReference type="GeneID" id="93258053"/>
<comment type="caution">
    <text evidence="11">The sequence shown here is derived from an EMBL/GenBank/DDBJ whole genome shotgun (WGS) entry which is preliminary data.</text>
</comment>
<dbReference type="FunFam" id="2.40.30.20:FF:000004">
    <property type="entry name" value="Riboflavin synthase, alpha subunit"/>
    <property type="match status" value="1"/>
</dbReference>
<dbReference type="Proteomes" id="UP000070376">
    <property type="component" value="Unassembled WGS sequence"/>
</dbReference>
<comment type="subunit">
    <text evidence="4">Homotrimer.</text>
</comment>
<protein>
    <recommendedName>
        <fullName evidence="6 10">Riboflavin synthase</fullName>
        <ecNumber evidence="5 10">2.5.1.9</ecNumber>
    </recommendedName>
</protein>
<evidence type="ECO:0000256" key="5">
    <source>
        <dbReference type="ARBA" id="ARBA00012827"/>
    </source>
</evidence>
<proteinExistence type="predicted"/>
<dbReference type="Gene3D" id="2.40.30.20">
    <property type="match status" value="2"/>
</dbReference>